<evidence type="ECO:0000259" key="4">
    <source>
        <dbReference type="PROSITE" id="PS50878"/>
    </source>
</evidence>
<dbReference type="Pfam" id="PF01576">
    <property type="entry name" value="Myosin_tail_1"/>
    <property type="match status" value="2"/>
</dbReference>
<dbReference type="PANTHER" id="PTHR47027">
    <property type="entry name" value="REVERSE TRANSCRIPTASE DOMAIN-CONTAINING PROTEIN"/>
    <property type="match status" value="1"/>
</dbReference>
<feature type="coiled-coil region" evidence="2">
    <location>
        <begin position="65"/>
        <end position="527"/>
    </location>
</feature>
<feature type="region of interest" description="Disordered" evidence="3">
    <location>
        <begin position="1472"/>
        <end position="1521"/>
    </location>
</feature>
<dbReference type="InterPro" id="IPR000477">
    <property type="entry name" value="RT_dom"/>
</dbReference>
<protein>
    <submittedName>
        <fullName evidence="5">(diamondback moth) hypothetical protein</fullName>
    </submittedName>
</protein>
<dbReference type="InterPro" id="IPR043502">
    <property type="entry name" value="DNA/RNA_pol_sf"/>
</dbReference>
<dbReference type="InterPro" id="IPR045609">
    <property type="entry name" value="DUF6451"/>
</dbReference>
<dbReference type="PANTHER" id="PTHR47027:SF25">
    <property type="entry name" value="REVERSE TRANSCRIPTASE DOMAIN-CONTAINING PROTEIN"/>
    <property type="match status" value="1"/>
</dbReference>
<dbReference type="Pfam" id="PF20049">
    <property type="entry name" value="DUF6451"/>
    <property type="match status" value="1"/>
</dbReference>
<dbReference type="SUPFAM" id="SSF90257">
    <property type="entry name" value="Myosin rod fragments"/>
    <property type="match status" value="3"/>
</dbReference>
<evidence type="ECO:0000256" key="2">
    <source>
        <dbReference type="SAM" id="Coils"/>
    </source>
</evidence>
<dbReference type="Pfam" id="PF00078">
    <property type="entry name" value="RVT_1"/>
    <property type="match status" value="1"/>
</dbReference>
<accession>A0A8S4D6U4</accession>
<dbReference type="GO" id="GO:0016459">
    <property type="term" value="C:myosin complex"/>
    <property type="evidence" value="ECO:0007669"/>
    <property type="project" value="InterPro"/>
</dbReference>
<reference evidence="5" key="1">
    <citation type="submission" date="2020-11" db="EMBL/GenBank/DDBJ databases">
        <authorList>
            <person name="Whiteford S."/>
        </authorList>
    </citation>
    <scope>NUCLEOTIDE SEQUENCE</scope>
</reference>
<sequence>MATNKPERRQKYVKFGLSKDDSYKVENASILPPCDGDESNFHSARDYWQHMCENELGQRNQDSSIICLEKAKQSLEAENADLATELKSAAAARADGERRRKQAEAQLAEIAAKLHEIERSKVEIQEKCVRLQSEAETALQQLEQAELKASAAGKQAGTIGAQLTEAQALLEEETKQKLALQTKLRNVEQQLEQAKDQLDEEEEAKANFEKQVVALTLQVADAKKKAEEEAEAAAALEEQRKKLSKDIEALHRQIDELQQANDKLDKSKKKIQAELEDTNIELEAQRGKVMELEKKQKSFDKVVAEERAVAERYAAERDQAEREAREKETRVLSLTRELDDAAEKIEELERSKRLLQSELDELANTQGTADKNVHELEKAKRALESQLAELKAQNEEIEDDLQLTEDAKLRLEVNMQAMRAQFERDLQAKEEQGEEKRRGIVKQLRDLEAELEEERKQRAAAVALRKKMEAELKDDEQALHLANKVKEDALKQVKKLQLQLKESLREGEEARAARDEAAATARDAERRVKWNSIKTVYQETCEKTIGFIEHNKNSWMSDATWSLIQDRKNIKLAINQERNEDQRKMLSANYAKTERKVKRSARADKRRVANAIADRAEHAAKTGNMKELYKTTKELCTKKCSGGQKPLKDKCGNTLTTTEAQLLRWKEHFEDIFKTAVSSQTNYVDQHSEHPLDINTSPPSCTEIRAAIISLKNGKAPGNDNVPPEVLKADLAMSCNLLFPLLKRIWESEEIPREWKEGYIVKVPKKGSMSDCNNYRGISLLPMCSKILAKILLQRMATVMEPKFRDEQGGFRVNRSCTDQINVLRIVIEQCREMQNEVYALFVDFEKAFDTIQWDTMWKVLRQKGVPGKIINLVRNLYVGSTCRVIHRGQLSEAINVSAGVKQGCLMSPFLFLVVIDEVMRRVVKDKERGIPWRPNRDLEDIDYADDLCLLSASREDLQQKTLDLVTISAEYGMRVNVYKTKDMRINTDDIEPIQINGKNIEQVEKFCYLGSMIDHNGGTDIDVEARINKARAVFGHLKNFWRSKNINRNTKIRIFNSNVKTVLLYGCETWFVRKDISHKLQVFINKCLRQILGIFWPRTIRNEDLWTLTNQRPTHLEILDRKWRWIGHSLRQEDSRLTKQALVFAPQGKRRIGRPRITWIRTLAQEIKSINMSWPEVVAAASDRQKWKAVVLEAEAMQQAEELSASERARRQAEAERDELLDEVNNTSSKVLEAEAMQQAEELSASERARRQAEAERDELLDEVNNTSSKGTLLIDEKKRLEARIAALEEDLDEEQSNNEILNDRLRKSQNQIDQLTMELGTEKSGTQKLESGKLVLERQNKELKAKLAELETATRTKTKSMITSLELKVANLEEQLEAESRERLAQQKANRKMDKKMKELALQLDEERRHADQYKEQIEKMNNRVKALKRQLDEVEEEVQREKVGKRKAQRELEDILETHETLSRECTNLRNKLRRQGAPIGLSGSSTSSRLKRGSLAPGAGSGDESLDDVNESTNSVE</sequence>
<keyword evidence="6" id="KW-1185">Reference proteome</keyword>
<dbReference type="GO" id="GO:0071897">
    <property type="term" value="P:DNA biosynthetic process"/>
    <property type="evidence" value="ECO:0007669"/>
    <property type="project" value="UniProtKB-ARBA"/>
</dbReference>
<dbReference type="InterPro" id="IPR002928">
    <property type="entry name" value="Myosin_tail"/>
</dbReference>
<name>A0A8S4D6U4_PLUXY</name>
<evidence type="ECO:0000256" key="1">
    <source>
        <dbReference type="ARBA" id="ARBA00023054"/>
    </source>
</evidence>
<dbReference type="Proteomes" id="UP000653454">
    <property type="component" value="Unassembled WGS sequence"/>
</dbReference>
<proteinExistence type="predicted"/>
<gene>
    <name evidence="5" type="ORF">PLXY2_LOCUS1325</name>
</gene>
<evidence type="ECO:0000256" key="3">
    <source>
        <dbReference type="SAM" id="MobiDB-lite"/>
    </source>
</evidence>
<evidence type="ECO:0000313" key="5">
    <source>
        <dbReference type="EMBL" id="CAG9093210.1"/>
    </source>
</evidence>
<dbReference type="PROSITE" id="PS50878">
    <property type="entry name" value="RT_POL"/>
    <property type="match status" value="1"/>
</dbReference>
<organism evidence="5 6">
    <name type="scientific">Plutella xylostella</name>
    <name type="common">Diamondback moth</name>
    <name type="synonym">Plutella maculipennis</name>
    <dbReference type="NCBI Taxonomy" id="51655"/>
    <lineage>
        <taxon>Eukaryota</taxon>
        <taxon>Metazoa</taxon>
        <taxon>Ecdysozoa</taxon>
        <taxon>Arthropoda</taxon>
        <taxon>Hexapoda</taxon>
        <taxon>Insecta</taxon>
        <taxon>Pterygota</taxon>
        <taxon>Neoptera</taxon>
        <taxon>Endopterygota</taxon>
        <taxon>Lepidoptera</taxon>
        <taxon>Glossata</taxon>
        <taxon>Ditrysia</taxon>
        <taxon>Yponomeutoidea</taxon>
        <taxon>Plutellidae</taxon>
        <taxon>Plutella</taxon>
    </lineage>
</organism>
<comment type="caution">
    <text evidence="5">The sequence shown here is derived from an EMBL/GenBank/DDBJ whole genome shotgun (WGS) entry which is preliminary data.</text>
</comment>
<evidence type="ECO:0000313" key="6">
    <source>
        <dbReference type="Proteomes" id="UP000653454"/>
    </source>
</evidence>
<dbReference type="EMBL" id="CAJHNJ030000003">
    <property type="protein sequence ID" value="CAG9093210.1"/>
    <property type="molecule type" value="Genomic_DNA"/>
</dbReference>
<dbReference type="CDD" id="cd01650">
    <property type="entry name" value="RT_nLTR_like"/>
    <property type="match status" value="1"/>
</dbReference>
<feature type="domain" description="Reverse transcriptase" evidence="4">
    <location>
        <begin position="744"/>
        <end position="1014"/>
    </location>
</feature>
<keyword evidence="1 2" id="KW-0175">Coiled coil</keyword>
<dbReference type="Gene3D" id="1.20.5.340">
    <property type="match status" value="1"/>
</dbReference>
<dbReference type="SUPFAM" id="SSF56672">
    <property type="entry name" value="DNA/RNA polymerases"/>
    <property type="match status" value="1"/>
</dbReference>
<dbReference type="Gene3D" id="6.10.250.2420">
    <property type="match status" value="1"/>
</dbReference>